<evidence type="ECO:0000313" key="15">
    <source>
        <dbReference type="Proteomes" id="UP001202402"/>
    </source>
</evidence>
<dbReference type="GO" id="GO:0016787">
    <property type="term" value="F:hydrolase activity"/>
    <property type="evidence" value="ECO:0007669"/>
    <property type="project" value="UniProtKB-KW"/>
</dbReference>
<feature type="binding site" evidence="13">
    <location>
        <position position="73"/>
    </location>
    <ligand>
        <name>Mg(2+)</name>
        <dbReference type="ChEBI" id="CHEBI:18420"/>
    </ligand>
</feature>
<protein>
    <recommendedName>
        <fullName evidence="12 13">Holliday junction resolvase RecU</fullName>
        <ecNumber evidence="13">3.1.21.10</ecNumber>
    </recommendedName>
    <alternativeName>
        <fullName evidence="13">Recombination protein U homolog</fullName>
    </alternativeName>
</protein>
<keyword evidence="3 13" id="KW-0540">Nuclease</keyword>
<dbReference type="HAMAP" id="MF_00130">
    <property type="entry name" value="RecU"/>
    <property type="match status" value="1"/>
</dbReference>
<evidence type="ECO:0000256" key="10">
    <source>
        <dbReference type="ARBA" id="ARBA00023204"/>
    </source>
</evidence>
<keyword evidence="9 13" id="KW-0233">DNA recombination</keyword>
<comment type="catalytic activity">
    <reaction evidence="13">
        <text>Endonucleolytic cleavage at a junction such as a reciprocal single-stranded crossover between two homologous DNA duplexes (Holliday junction).</text>
        <dbReference type="EC" id="3.1.21.10"/>
    </reaction>
</comment>
<dbReference type="InterPro" id="IPR004612">
    <property type="entry name" value="Resolv_RecU"/>
</dbReference>
<gene>
    <name evidence="13 14" type="primary">recU</name>
    <name evidence="14" type="ORF">LQE99_08000</name>
</gene>
<feature type="site" description="Transition state stabilizer" evidence="13">
    <location>
        <position position="75"/>
    </location>
</feature>
<comment type="caution">
    <text evidence="14">The sequence shown here is derived from an EMBL/GenBank/DDBJ whole genome shotgun (WGS) entry which is preliminary data.</text>
</comment>
<dbReference type="Proteomes" id="UP001202402">
    <property type="component" value="Unassembled WGS sequence"/>
</dbReference>
<comment type="cofactor">
    <cofactor evidence="13">
        <name>Mg(2+)</name>
        <dbReference type="ChEBI" id="CHEBI:18420"/>
    </cofactor>
    <text evidence="13">Binds 1 Mg(2+) ion per subunit.</text>
</comment>
<evidence type="ECO:0000256" key="9">
    <source>
        <dbReference type="ARBA" id="ARBA00023172"/>
    </source>
</evidence>
<keyword evidence="4 13" id="KW-0479">Metal-binding</keyword>
<dbReference type="Gene3D" id="3.40.1350.10">
    <property type="match status" value="1"/>
</dbReference>
<feature type="binding site" evidence="13">
    <location>
        <position position="60"/>
    </location>
    <ligand>
        <name>Mg(2+)</name>
        <dbReference type="ChEBI" id="CHEBI:18420"/>
    </ligand>
</feature>
<organism evidence="14 15">
    <name type="scientific">Amedibacillus hominis</name>
    <dbReference type="NCBI Taxonomy" id="2897776"/>
    <lineage>
        <taxon>Bacteria</taxon>
        <taxon>Bacillati</taxon>
        <taxon>Bacillota</taxon>
        <taxon>Erysipelotrichia</taxon>
        <taxon>Erysipelotrichales</taxon>
        <taxon>Erysipelotrichaceae</taxon>
        <taxon>Amedibacillus</taxon>
    </lineage>
</organism>
<dbReference type="EMBL" id="JAKVPQ010000005">
    <property type="protein sequence ID" value="MCH4285070.1"/>
    <property type="molecule type" value="Genomic_DNA"/>
</dbReference>
<evidence type="ECO:0000256" key="7">
    <source>
        <dbReference type="ARBA" id="ARBA00022801"/>
    </source>
</evidence>
<dbReference type="InterPro" id="IPR011856">
    <property type="entry name" value="tRNA_endonuc-like_dom_sf"/>
</dbReference>
<dbReference type="InterPro" id="IPR011335">
    <property type="entry name" value="Restrct_endonuc-II-like"/>
</dbReference>
<dbReference type="NCBIfam" id="NF002584">
    <property type="entry name" value="PRK02234.1-5"/>
    <property type="match status" value="1"/>
</dbReference>
<comment type="function">
    <text evidence="13">Endonuclease that resolves Holliday junction intermediates in genetic recombination. Cleaves mobile four-strand junctions by introducing symmetrical nicks in paired strands. Promotes annealing of linear ssDNA with homologous dsDNA. Required for DNA repair, homologous recombination and chromosome segregation.</text>
</comment>
<keyword evidence="15" id="KW-1185">Reference proteome</keyword>
<evidence type="ECO:0000256" key="13">
    <source>
        <dbReference type="HAMAP-Rule" id="MF_00130"/>
    </source>
</evidence>
<evidence type="ECO:0000256" key="6">
    <source>
        <dbReference type="ARBA" id="ARBA00022763"/>
    </source>
</evidence>
<evidence type="ECO:0000313" key="14">
    <source>
        <dbReference type="EMBL" id="MCH4285070.1"/>
    </source>
</evidence>
<dbReference type="RefSeq" id="WP_233509525.1">
    <property type="nucleotide sequence ID" value="NZ_JAKVPQ010000005.1"/>
</dbReference>
<dbReference type="NCBIfam" id="TIGR00648">
    <property type="entry name" value="recU"/>
    <property type="match status" value="1"/>
</dbReference>
<evidence type="ECO:0000256" key="5">
    <source>
        <dbReference type="ARBA" id="ARBA00022759"/>
    </source>
</evidence>
<name>A0ABS9R5Z2_9FIRM</name>
<keyword evidence="5 13" id="KW-0255">Endonuclease</keyword>
<comment type="similarity">
    <text evidence="11 13">Belongs to the RecU family.</text>
</comment>
<dbReference type="SUPFAM" id="SSF52980">
    <property type="entry name" value="Restriction endonuclease-like"/>
    <property type="match status" value="1"/>
</dbReference>
<dbReference type="PIRSF" id="PIRSF037785">
    <property type="entry name" value="RecU"/>
    <property type="match status" value="1"/>
</dbReference>
<comment type="subcellular location">
    <subcellularLocation>
        <location evidence="1 13">Cytoplasm</location>
    </subcellularLocation>
</comment>
<evidence type="ECO:0000256" key="1">
    <source>
        <dbReference type="ARBA" id="ARBA00004496"/>
    </source>
</evidence>
<proteinExistence type="inferred from homology"/>
<dbReference type="CDD" id="cd22354">
    <property type="entry name" value="RecU-like"/>
    <property type="match status" value="1"/>
</dbReference>
<evidence type="ECO:0000256" key="11">
    <source>
        <dbReference type="ARBA" id="ARBA00023447"/>
    </source>
</evidence>
<feature type="binding site" evidence="13">
    <location>
        <position position="92"/>
    </location>
    <ligand>
        <name>Mg(2+)</name>
        <dbReference type="ChEBI" id="CHEBI:18420"/>
    </ligand>
</feature>
<feature type="binding site" evidence="13">
    <location>
        <position position="58"/>
    </location>
    <ligand>
        <name>Mg(2+)</name>
        <dbReference type="ChEBI" id="CHEBI:18420"/>
    </ligand>
</feature>
<keyword evidence="10 13" id="KW-0234">DNA repair</keyword>
<keyword evidence="7 13" id="KW-0378">Hydrolase</keyword>
<reference evidence="14 15" key="1">
    <citation type="submission" date="2022-02" db="EMBL/GenBank/DDBJ databases">
        <title>Genome of Erysipelotrichaceae sp. nov. NSJ-176 isolated from human feces.</title>
        <authorList>
            <person name="Abdugheni R."/>
        </authorList>
    </citation>
    <scope>NUCLEOTIDE SEQUENCE [LARGE SCALE GENOMIC DNA]</scope>
    <source>
        <strain evidence="14 15">NSJ-176</strain>
    </source>
</reference>
<sequence length="178" mass="20760">MGRGMNLEKDLNDSNTYYEHVDRALIHKKPTPIQVVKVEYPARSAARICEAYYKTPSTTDYNGIYRGKPIDFEAKETKSKTSFPFKSIHKHQIEHLRKVLYHKGIGFFIIRFTSYGQTFLIDAGIIIRMWDEGKKSITYQEVQQCGSLIKESLTPRLRYLDNVDAIYFKEEESYGKES</sequence>
<evidence type="ECO:0000256" key="12">
    <source>
        <dbReference type="ARBA" id="ARBA00029523"/>
    </source>
</evidence>
<dbReference type="EC" id="3.1.21.10" evidence="13"/>
<evidence type="ECO:0000256" key="2">
    <source>
        <dbReference type="ARBA" id="ARBA00022490"/>
    </source>
</evidence>
<keyword evidence="6 13" id="KW-0227">DNA damage</keyword>
<keyword evidence="2 13" id="KW-0963">Cytoplasm</keyword>
<evidence type="ECO:0000256" key="3">
    <source>
        <dbReference type="ARBA" id="ARBA00022722"/>
    </source>
</evidence>
<keyword evidence="8 13" id="KW-0460">Magnesium</keyword>
<dbReference type="Pfam" id="PF03838">
    <property type="entry name" value="RecU"/>
    <property type="match status" value="1"/>
</dbReference>
<evidence type="ECO:0000256" key="8">
    <source>
        <dbReference type="ARBA" id="ARBA00022842"/>
    </source>
</evidence>
<evidence type="ECO:0000256" key="4">
    <source>
        <dbReference type="ARBA" id="ARBA00022723"/>
    </source>
</evidence>
<accession>A0ABS9R5Z2</accession>